<sequence>MSMKMPSEAIFMTEAHQSPRRFKVQIIPLVARIVTLLSLVVSFVLMRTNNYNIADSYVFKTHYHDVQSYRYMVGITLVGSAYTLLQTPFAVYFAIRGKRLINHAGLLTFDYYGDKVNSYAILSGVAATFGFTADAQKSIDDWDNILRQYGHNNLSGDRKNLDSFYNMAFISGSFLLLGFISSGVSSVLSSRPVSKQEDN</sequence>
<name>A0ACC0FZF9_9ERIC</name>
<reference evidence="1 2" key="1">
    <citation type="journal article" date="2022" name="Plant J.">
        <title>Chromosome-level genome of Camellia lanceoleosa provides a valuable resource for understanding genome evolution and self-incompatibility.</title>
        <authorList>
            <person name="Gong W."/>
            <person name="Xiao S."/>
            <person name="Wang L."/>
            <person name="Liao Z."/>
            <person name="Chang Y."/>
            <person name="Mo W."/>
            <person name="Hu G."/>
            <person name="Li W."/>
            <person name="Zhao G."/>
            <person name="Zhu H."/>
            <person name="Hu X."/>
            <person name="Ji K."/>
            <person name="Xiang X."/>
            <person name="Song Q."/>
            <person name="Yuan D."/>
            <person name="Jin S."/>
            <person name="Zhang L."/>
        </authorList>
    </citation>
    <scope>NUCLEOTIDE SEQUENCE [LARGE SCALE GENOMIC DNA]</scope>
    <source>
        <strain evidence="1">SQ_2022a</strain>
    </source>
</reference>
<evidence type="ECO:0000313" key="1">
    <source>
        <dbReference type="EMBL" id="KAI7994197.1"/>
    </source>
</evidence>
<proteinExistence type="predicted"/>
<accession>A0ACC0FZF9</accession>
<comment type="caution">
    <text evidence="1">The sequence shown here is derived from an EMBL/GenBank/DDBJ whole genome shotgun (WGS) entry which is preliminary data.</text>
</comment>
<keyword evidence="2" id="KW-1185">Reference proteome</keyword>
<evidence type="ECO:0000313" key="2">
    <source>
        <dbReference type="Proteomes" id="UP001060215"/>
    </source>
</evidence>
<dbReference type="EMBL" id="CM045769">
    <property type="protein sequence ID" value="KAI7994197.1"/>
    <property type="molecule type" value="Genomic_DNA"/>
</dbReference>
<organism evidence="1 2">
    <name type="scientific">Camellia lanceoleosa</name>
    <dbReference type="NCBI Taxonomy" id="1840588"/>
    <lineage>
        <taxon>Eukaryota</taxon>
        <taxon>Viridiplantae</taxon>
        <taxon>Streptophyta</taxon>
        <taxon>Embryophyta</taxon>
        <taxon>Tracheophyta</taxon>
        <taxon>Spermatophyta</taxon>
        <taxon>Magnoliopsida</taxon>
        <taxon>eudicotyledons</taxon>
        <taxon>Gunneridae</taxon>
        <taxon>Pentapetalae</taxon>
        <taxon>asterids</taxon>
        <taxon>Ericales</taxon>
        <taxon>Theaceae</taxon>
        <taxon>Camellia</taxon>
    </lineage>
</organism>
<dbReference type="Proteomes" id="UP001060215">
    <property type="component" value="Chromosome 12"/>
</dbReference>
<gene>
    <name evidence="1" type="ORF">LOK49_LG11G00346</name>
</gene>
<protein>
    <submittedName>
        <fullName evidence="1">CASP-like protein 4D1</fullName>
    </submittedName>
</protein>